<organism evidence="5 6">
    <name type="scientific">Harryflintia acetispora</name>
    <dbReference type="NCBI Taxonomy" id="1849041"/>
    <lineage>
        <taxon>Bacteria</taxon>
        <taxon>Bacillati</taxon>
        <taxon>Bacillota</taxon>
        <taxon>Clostridia</taxon>
        <taxon>Eubacteriales</taxon>
        <taxon>Oscillospiraceae</taxon>
        <taxon>Harryflintia</taxon>
    </lineage>
</organism>
<evidence type="ECO:0000256" key="1">
    <source>
        <dbReference type="ARBA" id="ARBA00022679"/>
    </source>
</evidence>
<dbReference type="GO" id="GO:0006580">
    <property type="term" value="P:ethanolamine metabolic process"/>
    <property type="evidence" value="ECO:0007669"/>
    <property type="project" value="InterPro"/>
</dbReference>
<dbReference type="InterPro" id="IPR036451">
    <property type="entry name" value="CblAdoTrfase-like_sf"/>
</dbReference>
<dbReference type="RefSeq" id="WP_132083925.1">
    <property type="nucleotide sequence ID" value="NZ_SLUK01000002.1"/>
</dbReference>
<feature type="domain" description="Cobalamin adenosyltransferase-like" evidence="4">
    <location>
        <begin position="75"/>
        <end position="125"/>
    </location>
</feature>
<dbReference type="Pfam" id="PF01923">
    <property type="entry name" value="Cob_adeno_trans"/>
    <property type="match status" value="2"/>
</dbReference>
<dbReference type="GO" id="GO:0008817">
    <property type="term" value="F:corrinoid adenosyltransferase activity"/>
    <property type="evidence" value="ECO:0007669"/>
    <property type="project" value="InterPro"/>
</dbReference>
<dbReference type="InterPro" id="IPR016030">
    <property type="entry name" value="CblAdoTrfase-like"/>
</dbReference>
<evidence type="ECO:0000256" key="3">
    <source>
        <dbReference type="ARBA" id="ARBA00022840"/>
    </source>
</evidence>
<evidence type="ECO:0000313" key="5">
    <source>
        <dbReference type="EMBL" id="TCL44485.1"/>
    </source>
</evidence>
<dbReference type="Proteomes" id="UP000294682">
    <property type="component" value="Unassembled WGS sequence"/>
</dbReference>
<dbReference type="PIRSF" id="PIRSF012294">
    <property type="entry name" value="ATR_EutT"/>
    <property type="match status" value="1"/>
</dbReference>
<comment type="caution">
    <text evidence="5">The sequence shown here is derived from an EMBL/GenBank/DDBJ whole genome shotgun (WGS) entry which is preliminary data.</text>
</comment>
<evidence type="ECO:0000259" key="4">
    <source>
        <dbReference type="Pfam" id="PF01923"/>
    </source>
</evidence>
<protein>
    <submittedName>
        <fullName evidence="5">Ethanolamine utilization cobalamin adenosyltransferase</fullName>
    </submittedName>
</protein>
<dbReference type="InterPro" id="IPR009194">
    <property type="entry name" value="AdoTrfase_EutT"/>
</dbReference>
<sequence>MAVYREDTIRQMIFRDHLSEIHVKKEDYVTPQARAYIEDMRLTLVVEGEAENPDIRPAKEQQGGKYVGLDGTVYREKPEQMTHLYGNTLVEKTHPRIVLRGKLDTLEAQIICLQACYGAREKLVRDLDEALAFTRRVLSCEVTGKPLGAGRLLGLDEGGLREQSHNPQKYFGFGHILPDHRLGGVCAGLNLLRALAREAELAAVAAFCKEGQVQRGDLLQALNRLSSAFYIMMCRQKAGQYGEETENG</sequence>
<keyword evidence="2" id="KW-0547">Nucleotide-binding</keyword>
<dbReference type="AlphaFoldDB" id="A0A9X8UKC2"/>
<reference evidence="5 6" key="1">
    <citation type="submission" date="2019-03" db="EMBL/GenBank/DDBJ databases">
        <title>Genomic Encyclopedia of Type Strains, Phase IV (KMG-IV): sequencing the most valuable type-strain genomes for metagenomic binning, comparative biology and taxonomic classification.</title>
        <authorList>
            <person name="Goeker M."/>
        </authorList>
    </citation>
    <scope>NUCLEOTIDE SEQUENCE [LARGE SCALE GENOMIC DNA]</scope>
    <source>
        <strain evidence="5 6">DSM 100433</strain>
    </source>
</reference>
<keyword evidence="6" id="KW-1185">Reference proteome</keyword>
<dbReference type="SUPFAM" id="SSF89028">
    <property type="entry name" value="Cobalamin adenosyltransferase-like"/>
    <property type="match status" value="1"/>
</dbReference>
<feature type="domain" description="Cobalamin adenosyltransferase-like" evidence="4">
    <location>
        <begin position="175"/>
        <end position="234"/>
    </location>
</feature>
<gene>
    <name evidence="5" type="ORF">EDD78_102104</name>
</gene>
<evidence type="ECO:0000256" key="2">
    <source>
        <dbReference type="ARBA" id="ARBA00022741"/>
    </source>
</evidence>
<proteinExistence type="predicted"/>
<name>A0A9X8UKC2_9FIRM</name>
<accession>A0A9X8UKC2</accession>
<evidence type="ECO:0000313" key="6">
    <source>
        <dbReference type="Proteomes" id="UP000294682"/>
    </source>
</evidence>
<dbReference type="GO" id="GO:0009236">
    <property type="term" value="P:cobalamin biosynthetic process"/>
    <property type="evidence" value="ECO:0007669"/>
    <property type="project" value="InterPro"/>
</dbReference>
<dbReference type="Gene3D" id="1.20.1200.10">
    <property type="entry name" value="Cobalamin adenosyltransferase-like"/>
    <property type="match status" value="1"/>
</dbReference>
<keyword evidence="1" id="KW-0808">Transferase</keyword>
<dbReference type="GO" id="GO:0005524">
    <property type="term" value="F:ATP binding"/>
    <property type="evidence" value="ECO:0007669"/>
    <property type="project" value="UniProtKB-KW"/>
</dbReference>
<keyword evidence="3" id="KW-0067">ATP-binding</keyword>
<dbReference type="EMBL" id="SLUK01000002">
    <property type="protein sequence ID" value="TCL44485.1"/>
    <property type="molecule type" value="Genomic_DNA"/>
</dbReference>